<feature type="transmembrane region" description="Helical" evidence="6">
    <location>
        <begin position="218"/>
        <end position="242"/>
    </location>
</feature>
<keyword evidence="4" id="KW-1015">Disulfide bond</keyword>
<evidence type="ECO:0000256" key="1">
    <source>
        <dbReference type="ARBA" id="ARBA00022703"/>
    </source>
</evidence>
<evidence type="ECO:0000313" key="7">
    <source>
        <dbReference type="EMBL" id="OWF43094.1"/>
    </source>
</evidence>
<dbReference type="PANTHER" id="PTHR23097">
    <property type="entry name" value="TUMOR NECROSIS FACTOR RECEPTOR SUPERFAMILY MEMBER"/>
    <property type="match status" value="1"/>
</dbReference>
<evidence type="ECO:0000256" key="6">
    <source>
        <dbReference type="SAM" id="Phobius"/>
    </source>
</evidence>
<keyword evidence="6" id="KW-0812">Transmembrane</keyword>
<dbReference type="GO" id="GO:0006915">
    <property type="term" value="P:apoptotic process"/>
    <property type="evidence" value="ECO:0007669"/>
    <property type="project" value="UniProtKB-KW"/>
</dbReference>
<accession>A0A210Q2Y5</accession>
<dbReference type="PANTHER" id="PTHR23097:SF181">
    <property type="entry name" value="CASPASE-8-LIKE"/>
    <property type="match status" value="1"/>
</dbReference>
<dbReference type="Proteomes" id="UP000242188">
    <property type="component" value="Unassembled WGS sequence"/>
</dbReference>
<dbReference type="InterPro" id="IPR052459">
    <property type="entry name" value="TNFRSF_decoy_receptor"/>
</dbReference>
<keyword evidence="8" id="KW-1185">Reference proteome</keyword>
<reference evidence="7 8" key="1">
    <citation type="journal article" date="2017" name="Nat. Ecol. Evol.">
        <title>Scallop genome provides insights into evolution of bilaterian karyotype and development.</title>
        <authorList>
            <person name="Wang S."/>
            <person name="Zhang J."/>
            <person name="Jiao W."/>
            <person name="Li J."/>
            <person name="Xun X."/>
            <person name="Sun Y."/>
            <person name="Guo X."/>
            <person name="Huan P."/>
            <person name="Dong B."/>
            <person name="Zhang L."/>
            <person name="Hu X."/>
            <person name="Sun X."/>
            <person name="Wang J."/>
            <person name="Zhao C."/>
            <person name="Wang Y."/>
            <person name="Wang D."/>
            <person name="Huang X."/>
            <person name="Wang R."/>
            <person name="Lv J."/>
            <person name="Li Y."/>
            <person name="Zhang Z."/>
            <person name="Liu B."/>
            <person name="Lu W."/>
            <person name="Hui Y."/>
            <person name="Liang J."/>
            <person name="Zhou Z."/>
            <person name="Hou R."/>
            <person name="Li X."/>
            <person name="Liu Y."/>
            <person name="Li H."/>
            <person name="Ning X."/>
            <person name="Lin Y."/>
            <person name="Zhao L."/>
            <person name="Xing Q."/>
            <person name="Dou J."/>
            <person name="Li Y."/>
            <person name="Mao J."/>
            <person name="Guo H."/>
            <person name="Dou H."/>
            <person name="Li T."/>
            <person name="Mu C."/>
            <person name="Jiang W."/>
            <person name="Fu Q."/>
            <person name="Fu X."/>
            <person name="Miao Y."/>
            <person name="Liu J."/>
            <person name="Yu Q."/>
            <person name="Li R."/>
            <person name="Liao H."/>
            <person name="Li X."/>
            <person name="Kong Y."/>
            <person name="Jiang Z."/>
            <person name="Chourrout D."/>
            <person name="Li R."/>
            <person name="Bao Z."/>
        </authorList>
    </citation>
    <scope>NUCLEOTIDE SEQUENCE [LARGE SCALE GENOMIC DNA]</scope>
    <source>
        <strain evidence="7 8">PY_sf001</strain>
    </source>
</reference>
<dbReference type="EMBL" id="NEDP02005167">
    <property type="protein sequence ID" value="OWF43094.1"/>
    <property type="molecule type" value="Genomic_DNA"/>
</dbReference>
<sequence>MDKTPISREHKVSFCKQNYTNDYCHRCPVGSVQSKAVDSATVNHLTEILKCVSTDQEPSCPPETVLVLSERKRPTCECDTARGYAGDNFLICISCPECPPGTELKKDGQCSHCPPGTFKTSQGFGPCRRLTNCGGENRETLLQGNTTADAVCGNFLTTATTESASSVPDMSTRESQPILAALSSDGLEGFSLTGDENNPIYSSHEMEMHDIYNNQQRLMLVTMAIQVIFFIAILVIITVGVLKIRKMSRDLPTRRGKDVGKDEECLLVASPSDNDTETARIKSAYALDKYESEQEFVSLYQPVTMETLYPDINSRPCTPTAPRPSILDFRNNC</sequence>
<evidence type="ECO:0000256" key="3">
    <source>
        <dbReference type="ARBA" id="ARBA00022737"/>
    </source>
</evidence>
<gene>
    <name evidence="7" type="ORF">KP79_PYT21607</name>
</gene>
<evidence type="ECO:0000256" key="4">
    <source>
        <dbReference type="ARBA" id="ARBA00023157"/>
    </source>
</evidence>
<keyword evidence="7" id="KW-0675">Receptor</keyword>
<organism evidence="7 8">
    <name type="scientific">Mizuhopecten yessoensis</name>
    <name type="common">Japanese scallop</name>
    <name type="synonym">Patinopecten yessoensis</name>
    <dbReference type="NCBI Taxonomy" id="6573"/>
    <lineage>
        <taxon>Eukaryota</taxon>
        <taxon>Metazoa</taxon>
        <taxon>Spiralia</taxon>
        <taxon>Lophotrochozoa</taxon>
        <taxon>Mollusca</taxon>
        <taxon>Bivalvia</taxon>
        <taxon>Autobranchia</taxon>
        <taxon>Pteriomorphia</taxon>
        <taxon>Pectinida</taxon>
        <taxon>Pectinoidea</taxon>
        <taxon>Pectinidae</taxon>
        <taxon>Mizuhopecten</taxon>
    </lineage>
</organism>
<keyword evidence="5" id="KW-0325">Glycoprotein</keyword>
<protein>
    <submittedName>
        <fullName evidence="7">Tumor necrosis factor receptor superfamily member 27</fullName>
    </submittedName>
</protein>
<proteinExistence type="predicted"/>
<dbReference type="OrthoDB" id="9950067at2759"/>
<evidence type="ECO:0000256" key="5">
    <source>
        <dbReference type="ARBA" id="ARBA00023180"/>
    </source>
</evidence>
<dbReference type="Gene3D" id="2.10.50.10">
    <property type="entry name" value="Tumor Necrosis Factor Receptor, subunit A, domain 2"/>
    <property type="match status" value="1"/>
</dbReference>
<keyword evidence="3" id="KW-0677">Repeat</keyword>
<evidence type="ECO:0000313" key="8">
    <source>
        <dbReference type="Proteomes" id="UP000242188"/>
    </source>
</evidence>
<dbReference type="AlphaFoldDB" id="A0A210Q2Y5"/>
<keyword evidence="1" id="KW-0053">Apoptosis</keyword>
<name>A0A210Q2Y5_MIZYE</name>
<keyword evidence="6" id="KW-1133">Transmembrane helix</keyword>
<keyword evidence="6" id="KW-0472">Membrane</keyword>
<keyword evidence="2" id="KW-0732">Signal</keyword>
<comment type="caution">
    <text evidence="7">The sequence shown here is derived from an EMBL/GenBank/DDBJ whole genome shotgun (WGS) entry which is preliminary data.</text>
</comment>
<evidence type="ECO:0000256" key="2">
    <source>
        <dbReference type="ARBA" id="ARBA00022729"/>
    </source>
</evidence>